<evidence type="ECO:0000313" key="2">
    <source>
        <dbReference type="EMBL" id="CAD2154011.1"/>
    </source>
</evidence>
<accession>A0A6V7UFP8</accession>
<comment type="caution">
    <text evidence="2">The sequence shown here is derived from an EMBL/GenBank/DDBJ whole genome shotgun (WGS) entry which is preliminary data.</text>
</comment>
<feature type="domain" description="F-box" evidence="1">
    <location>
        <begin position="1"/>
        <end position="45"/>
    </location>
</feature>
<evidence type="ECO:0000259" key="1">
    <source>
        <dbReference type="PROSITE" id="PS50181"/>
    </source>
</evidence>
<dbReference type="PROSITE" id="PS50181">
    <property type="entry name" value="FBOX"/>
    <property type="match status" value="1"/>
</dbReference>
<dbReference type="Pfam" id="PF12937">
    <property type="entry name" value="F-box-like"/>
    <property type="match status" value="1"/>
</dbReference>
<dbReference type="OrthoDB" id="5281164at2759"/>
<reference evidence="2 3" key="1">
    <citation type="submission" date="2020-08" db="EMBL/GenBank/DDBJ databases">
        <authorList>
            <person name="Koutsovoulos G."/>
            <person name="Danchin GJ E."/>
        </authorList>
    </citation>
    <scope>NUCLEOTIDE SEQUENCE [LARGE SCALE GENOMIC DNA]</scope>
</reference>
<gene>
    <name evidence="2" type="ORF">MENT_LOCUS11328</name>
</gene>
<dbReference type="EMBL" id="CAJEWN010000055">
    <property type="protein sequence ID" value="CAD2154011.1"/>
    <property type="molecule type" value="Genomic_DNA"/>
</dbReference>
<dbReference type="SMART" id="SM00256">
    <property type="entry name" value="FBOX"/>
    <property type="match status" value="1"/>
</dbReference>
<evidence type="ECO:0000313" key="3">
    <source>
        <dbReference type="Proteomes" id="UP000580250"/>
    </source>
</evidence>
<dbReference type="InterPro" id="IPR001810">
    <property type="entry name" value="F-box_dom"/>
</dbReference>
<dbReference type="SUPFAM" id="SSF81383">
    <property type="entry name" value="F-box domain"/>
    <property type="match status" value="1"/>
</dbReference>
<dbReference type="AlphaFoldDB" id="A0A6V7UFP8"/>
<protein>
    <recommendedName>
        <fullName evidence="1">F-box domain-containing protein</fullName>
    </recommendedName>
</protein>
<dbReference type="InterPro" id="IPR036047">
    <property type="entry name" value="F-box-like_dom_sf"/>
</dbReference>
<sequence length="219" mass="26336">MNSLPPEVQLDILKCVNFGQLLSVRQTSRYFNNFVDEYEDQLARLKFNKLNIISDGDVTRDVDINTFELDSFPKFILNDQLKEKWQAAIAKSLPLYLKDSEETNLFAVKLDKTYYDLKKKKLWRWILHLPNFPKNITEMIVVRWWLKRLFNCFFEYTDFKNLFNPEMINLLFENDKSIPQQFHIQKPSLNFDRYTYKLENALRFALNHLAISESLRIDF</sequence>
<name>A0A6V7UFP8_MELEN</name>
<proteinExistence type="predicted"/>
<dbReference type="Proteomes" id="UP000580250">
    <property type="component" value="Unassembled WGS sequence"/>
</dbReference>
<organism evidence="2 3">
    <name type="scientific">Meloidogyne enterolobii</name>
    <name type="common">Root-knot nematode worm</name>
    <name type="synonym">Meloidogyne mayaguensis</name>
    <dbReference type="NCBI Taxonomy" id="390850"/>
    <lineage>
        <taxon>Eukaryota</taxon>
        <taxon>Metazoa</taxon>
        <taxon>Ecdysozoa</taxon>
        <taxon>Nematoda</taxon>
        <taxon>Chromadorea</taxon>
        <taxon>Rhabditida</taxon>
        <taxon>Tylenchina</taxon>
        <taxon>Tylenchomorpha</taxon>
        <taxon>Tylenchoidea</taxon>
        <taxon>Meloidogynidae</taxon>
        <taxon>Meloidogyninae</taxon>
        <taxon>Meloidogyne</taxon>
    </lineage>
</organism>